<dbReference type="NCBIfam" id="TIGR00666">
    <property type="entry name" value="PBP4"/>
    <property type="match status" value="1"/>
</dbReference>
<sequence length="483" mass="53480">MSNFWITSILISLFLLLGFASTAVSQSLNPEPQSNALICEQQLTPQIDRILSRSQFKRFRWGISIKTLSPNRELYRRDAEHYFIPASTVKLMTTAATLSQLPVDYRISTSIYGDAKGNLYIVGRGDPSLTTTQLKDLAKQLKDKGITQVNQLIADPGYFPGFAVHPNWDWEDIQAGYGAPVNSLILNQNSIDLILSPQSINQPLKVTWVRPQQGKGWQIRNKTITVSKNQREFVEIGRDLTQPIIDVSGQLRVGSEPEPVYAAVVEPTKNFIEEFRQILERQGIRVLKTSIISTSQYSNPELARVKSPPLAKLIQTTNLDSNNIFAEALLRILGVQQPSLDAVETGLTAMQTILTRLGVDPEGYRLVDGSGLSRQNLVSPEALTQVLVGMANSPQFESYQNSLSVAGETGTLKRRFQETTAAGIVYAKTGTLTGISALAGYIYPPYYQPLVFSILVNHSNLSTAELRQAIDQIVILLSQLKVC</sequence>
<dbReference type="PRINTS" id="PR00922">
    <property type="entry name" value="DADACBPTASE3"/>
</dbReference>
<dbReference type="Proteomes" id="UP000017127">
    <property type="component" value="Unassembled WGS sequence"/>
</dbReference>
<evidence type="ECO:0000313" key="3">
    <source>
        <dbReference type="EMBL" id="ERT04068.1"/>
    </source>
</evidence>
<dbReference type="Gene3D" id="3.50.80.20">
    <property type="entry name" value="D-Ala-D-Ala carboxypeptidase C, peptidase S13"/>
    <property type="match status" value="1"/>
</dbReference>
<gene>
    <name evidence="3" type="ORF">M595_5991</name>
</gene>
<protein>
    <submittedName>
        <fullName evidence="3">D-alanyl-D-alanine carboxypeptidase/D-alanyl-D-alanine-endopeptidase</fullName>
        <ecNumber evidence="3">3.4.16.4</ecNumber>
    </submittedName>
</protein>
<accession>U7Q8E5</accession>
<dbReference type="GO" id="GO:0006508">
    <property type="term" value="P:proteolysis"/>
    <property type="evidence" value="ECO:0007669"/>
    <property type="project" value="InterPro"/>
</dbReference>
<dbReference type="InterPro" id="IPR000667">
    <property type="entry name" value="Peptidase_S13"/>
</dbReference>
<dbReference type="SUPFAM" id="SSF56601">
    <property type="entry name" value="beta-lactamase/transpeptidase-like"/>
    <property type="match status" value="1"/>
</dbReference>
<dbReference type="GO" id="GO:0000270">
    <property type="term" value="P:peptidoglycan metabolic process"/>
    <property type="evidence" value="ECO:0007669"/>
    <property type="project" value="TreeGrafter"/>
</dbReference>
<dbReference type="PATRIC" id="fig|1348334.3.peg.5736"/>
<evidence type="ECO:0000256" key="2">
    <source>
        <dbReference type="ARBA" id="ARBA00022801"/>
    </source>
</evidence>
<dbReference type="RefSeq" id="WP_023069657.1">
    <property type="nucleotide sequence ID" value="NZ_AUZM01000127.1"/>
</dbReference>
<dbReference type="EMBL" id="AUZM01000127">
    <property type="protein sequence ID" value="ERT04068.1"/>
    <property type="molecule type" value="Genomic_DNA"/>
</dbReference>
<proteinExistence type="inferred from homology"/>
<name>U7Q8E5_9CYAN</name>
<dbReference type="AlphaFoldDB" id="U7Q8E5"/>
<keyword evidence="3" id="KW-0645">Protease</keyword>
<keyword evidence="3" id="KW-0121">Carboxypeptidase</keyword>
<dbReference type="EC" id="3.4.16.4" evidence="3"/>
<dbReference type="PANTHER" id="PTHR30023">
    <property type="entry name" value="D-ALANYL-D-ALANINE CARBOXYPEPTIDASE"/>
    <property type="match status" value="1"/>
</dbReference>
<dbReference type="PANTHER" id="PTHR30023:SF0">
    <property type="entry name" value="PENICILLIN-SENSITIVE CARBOXYPEPTIDASE A"/>
    <property type="match status" value="1"/>
</dbReference>
<keyword evidence="4" id="KW-1185">Reference proteome</keyword>
<evidence type="ECO:0000313" key="4">
    <source>
        <dbReference type="Proteomes" id="UP000017127"/>
    </source>
</evidence>
<evidence type="ECO:0000256" key="1">
    <source>
        <dbReference type="ARBA" id="ARBA00006096"/>
    </source>
</evidence>
<keyword evidence="2 3" id="KW-0378">Hydrolase</keyword>
<comment type="similarity">
    <text evidence="1">Belongs to the peptidase S13 family.</text>
</comment>
<dbReference type="GO" id="GO:0009002">
    <property type="term" value="F:serine-type D-Ala-D-Ala carboxypeptidase activity"/>
    <property type="evidence" value="ECO:0007669"/>
    <property type="project" value="UniProtKB-EC"/>
</dbReference>
<comment type="caution">
    <text evidence="3">The sequence shown here is derived from an EMBL/GenBank/DDBJ whole genome shotgun (WGS) entry which is preliminary data.</text>
</comment>
<dbReference type="Gene3D" id="3.40.710.10">
    <property type="entry name" value="DD-peptidase/beta-lactamase superfamily"/>
    <property type="match status" value="2"/>
</dbReference>
<dbReference type="InterPro" id="IPR012338">
    <property type="entry name" value="Beta-lactam/transpept-like"/>
</dbReference>
<organism evidence="3 4">
    <name type="scientific">Lyngbya aestuarii BL J</name>
    <dbReference type="NCBI Taxonomy" id="1348334"/>
    <lineage>
        <taxon>Bacteria</taxon>
        <taxon>Bacillati</taxon>
        <taxon>Cyanobacteriota</taxon>
        <taxon>Cyanophyceae</taxon>
        <taxon>Oscillatoriophycideae</taxon>
        <taxon>Oscillatoriales</taxon>
        <taxon>Microcoleaceae</taxon>
        <taxon>Lyngbya</taxon>
    </lineage>
</organism>
<dbReference type="Pfam" id="PF02113">
    <property type="entry name" value="Peptidase_S13"/>
    <property type="match status" value="1"/>
</dbReference>
<reference evidence="3 4" key="1">
    <citation type="journal article" date="2013" name="Front. Microbiol.">
        <title>Comparative genomic analyses of the cyanobacterium, Lyngbya aestuarii BL J, a powerful hydrogen producer.</title>
        <authorList>
            <person name="Kothari A."/>
            <person name="Vaughn M."/>
            <person name="Garcia-Pichel F."/>
        </authorList>
    </citation>
    <scope>NUCLEOTIDE SEQUENCE [LARGE SCALE GENOMIC DNA]</scope>
    <source>
        <strain evidence="3 4">BL J</strain>
    </source>
</reference>